<comment type="similarity">
    <text evidence="1">Belongs to the class-I pyridine nucleotide-disulfide oxidoreductase family.</text>
</comment>
<evidence type="ECO:0000256" key="6">
    <source>
        <dbReference type="PIRSR" id="PIRSR000350-4"/>
    </source>
</evidence>
<dbReference type="GO" id="GO:0050660">
    <property type="term" value="F:flavin adenine dinucleotide binding"/>
    <property type="evidence" value="ECO:0007669"/>
    <property type="project" value="TreeGrafter"/>
</dbReference>
<dbReference type="Gene3D" id="3.50.50.60">
    <property type="entry name" value="FAD/NAD(P)-binding domain"/>
    <property type="match status" value="2"/>
</dbReference>
<feature type="domain" description="Pyridine nucleotide-disulphide oxidoreductase dimerisation" evidence="7">
    <location>
        <begin position="332"/>
        <end position="437"/>
    </location>
</feature>
<gene>
    <name evidence="9" type="ORF">EV215_0412</name>
</gene>
<organism evidence="9 10">
    <name type="scientific">Hypnocyclicus thermotrophus</name>
    <dbReference type="NCBI Taxonomy" id="1627895"/>
    <lineage>
        <taxon>Bacteria</taxon>
        <taxon>Fusobacteriati</taxon>
        <taxon>Fusobacteriota</taxon>
        <taxon>Fusobacteriia</taxon>
        <taxon>Fusobacteriales</taxon>
        <taxon>Fusobacteriaceae</taxon>
        <taxon>Hypnocyclicus</taxon>
    </lineage>
</organism>
<evidence type="ECO:0000313" key="10">
    <source>
        <dbReference type="Proteomes" id="UP000294678"/>
    </source>
</evidence>
<dbReference type="FunFam" id="3.30.390.30:FF:000001">
    <property type="entry name" value="Dihydrolipoyl dehydrogenase"/>
    <property type="match status" value="1"/>
</dbReference>
<comment type="cofactor">
    <cofactor evidence="5">
        <name>FAD</name>
        <dbReference type="ChEBI" id="CHEBI:57692"/>
    </cofactor>
    <text evidence="5">Binds 1 FAD per subunit.</text>
</comment>
<dbReference type="SUPFAM" id="SSF51905">
    <property type="entry name" value="FAD/NAD(P)-binding domain"/>
    <property type="match status" value="1"/>
</dbReference>
<keyword evidence="4" id="KW-0560">Oxidoreductase</keyword>
<comment type="caution">
    <text evidence="9">The sequence shown here is derived from an EMBL/GenBank/DDBJ whole genome shotgun (WGS) entry which is preliminary data.</text>
</comment>
<feature type="binding site" evidence="5">
    <location>
        <begin position="167"/>
        <end position="174"/>
    </location>
    <ligand>
        <name>NAD(+)</name>
        <dbReference type="ChEBI" id="CHEBI:57540"/>
    </ligand>
</feature>
<evidence type="ECO:0000259" key="8">
    <source>
        <dbReference type="Pfam" id="PF07992"/>
    </source>
</evidence>
<dbReference type="InterPro" id="IPR001100">
    <property type="entry name" value="Pyr_nuc-diS_OxRdtase"/>
</dbReference>
<keyword evidence="5" id="KW-0547">Nucleotide-binding</keyword>
<feature type="disulfide bond" description="Redox-active" evidence="6">
    <location>
        <begin position="39"/>
        <end position="44"/>
    </location>
</feature>
<feature type="domain" description="FAD/NAD(P)-binding" evidence="8">
    <location>
        <begin position="2"/>
        <end position="311"/>
    </location>
</feature>
<dbReference type="SUPFAM" id="SSF55424">
    <property type="entry name" value="FAD/NAD-linked reductases, dimerisation (C-terminal) domain"/>
    <property type="match status" value="1"/>
</dbReference>
<evidence type="ECO:0000259" key="7">
    <source>
        <dbReference type="Pfam" id="PF02852"/>
    </source>
</evidence>
<dbReference type="InterPro" id="IPR023753">
    <property type="entry name" value="FAD/NAD-binding_dom"/>
</dbReference>
<keyword evidence="2" id="KW-0285">Flavoprotein</keyword>
<feature type="binding site" evidence="5">
    <location>
        <position position="48"/>
    </location>
    <ligand>
        <name>FAD</name>
        <dbReference type="ChEBI" id="CHEBI:57692"/>
    </ligand>
</feature>
<dbReference type="PIRSF" id="PIRSF000350">
    <property type="entry name" value="Mercury_reductase_MerA"/>
    <property type="match status" value="1"/>
</dbReference>
<evidence type="ECO:0000256" key="1">
    <source>
        <dbReference type="ARBA" id="ARBA00007532"/>
    </source>
</evidence>
<dbReference type="Gene3D" id="3.30.390.30">
    <property type="match status" value="1"/>
</dbReference>
<evidence type="ECO:0000256" key="4">
    <source>
        <dbReference type="ARBA" id="ARBA00023002"/>
    </source>
</evidence>
<keyword evidence="9" id="KW-0670">Pyruvate</keyword>
<protein>
    <submittedName>
        <fullName evidence="9">Pyruvate/2-oxoglutarate dehydrogenase complex dihydrolipoamide dehydrogenase (E3) component</fullName>
    </submittedName>
</protein>
<keyword evidence="3 5" id="KW-0274">FAD</keyword>
<feature type="binding site" evidence="5">
    <location>
        <begin position="130"/>
        <end position="132"/>
    </location>
    <ligand>
        <name>FAD</name>
        <dbReference type="ChEBI" id="CHEBI:57692"/>
    </ligand>
</feature>
<dbReference type="Pfam" id="PF07992">
    <property type="entry name" value="Pyr_redox_2"/>
    <property type="match status" value="1"/>
</dbReference>
<dbReference type="AlphaFoldDB" id="A0AA46E1A2"/>
<keyword evidence="5" id="KW-0520">NAD</keyword>
<feature type="binding site" evidence="5">
    <location>
        <position position="257"/>
    </location>
    <ligand>
        <name>NAD(+)</name>
        <dbReference type="ChEBI" id="CHEBI:57540"/>
    </ligand>
</feature>
<proteinExistence type="inferred from homology"/>
<sequence length="462" mass="51769">MYDVIIIGSGAAGLSVAYTAIGFGKKVLLIEKYKPGGECTWSGCVPSKALINIAKDIYTVKKYNEDFQIDTKEVLKNIQRVILNVYSHETPEKLINDGINYLNGKAKIKDKNSVIVNGKEYKTKNIVISTGSSPFIPPIEGIEKVDYLTNETLFYLEKLPKSIIILGGGAIGIEMAQALNRIGVKVQLVEMMESILIKEDREFAQIIKKELENEGVKIYEKTEAIKVIEKHNKKILTVKNMDKQFELEGEALLVAVGRKANIEDLGIEEIGVETTRRGIVVNKKLQTTIKNIYAVGDVVGPYQFSHMANVQGILAAKNIVLPIKQNINYSHVAWTTFTSPELATAGMSLEEIKKQNIKYREYQFDFKNIDRAMTKKGDIGKVKLFLDKKGYVLGATIIGERAGEIISEIQVLKTLKINYAKLVNVIHPYPTYSEVLNKISKKVAVDNILENPIVKFFMNFKK</sequence>
<evidence type="ECO:0000256" key="5">
    <source>
        <dbReference type="PIRSR" id="PIRSR000350-3"/>
    </source>
</evidence>
<feature type="binding site" evidence="5">
    <location>
        <position position="190"/>
    </location>
    <ligand>
        <name>NAD(+)</name>
        <dbReference type="ChEBI" id="CHEBI:57540"/>
    </ligand>
</feature>
<dbReference type="InterPro" id="IPR036188">
    <property type="entry name" value="FAD/NAD-bd_sf"/>
</dbReference>
<keyword evidence="10" id="KW-1185">Reference proteome</keyword>
<dbReference type="PANTHER" id="PTHR43014:SF2">
    <property type="entry name" value="MERCURIC REDUCTASE"/>
    <property type="match status" value="1"/>
</dbReference>
<evidence type="ECO:0000313" key="9">
    <source>
        <dbReference type="EMBL" id="TDT72602.1"/>
    </source>
</evidence>
<dbReference type="GO" id="GO:0003955">
    <property type="term" value="F:NAD(P)H dehydrogenase (quinone) activity"/>
    <property type="evidence" value="ECO:0007669"/>
    <property type="project" value="TreeGrafter"/>
</dbReference>
<dbReference type="PANTHER" id="PTHR43014">
    <property type="entry name" value="MERCURIC REDUCTASE"/>
    <property type="match status" value="1"/>
</dbReference>
<dbReference type="InterPro" id="IPR016156">
    <property type="entry name" value="FAD/NAD-linked_Rdtase_dimer_sf"/>
</dbReference>
<feature type="binding site" evidence="5">
    <location>
        <position position="297"/>
    </location>
    <ligand>
        <name>FAD</name>
        <dbReference type="ChEBI" id="CHEBI:57692"/>
    </ligand>
</feature>
<dbReference type="PRINTS" id="PR00411">
    <property type="entry name" value="PNDRDTASEI"/>
</dbReference>
<accession>A0AA46E1A2</accession>
<reference evidence="9 10" key="1">
    <citation type="submission" date="2019-03" db="EMBL/GenBank/DDBJ databases">
        <title>Genomic Encyclopedia of Type Strains, Phase IV (KMG-IV): sequencing the most valuable type-strain genomes for metagenomic binning, comparative biology and taxonomic classification.</title>
        <authorList>
            <person name="Goeker M."/>
        </authorList>
    </citation>
    <scope>NUCLEOTIDE SEQUENCE [LARGE SCALE GENOMIC DNA]</scope>
    <source>
        <strain evidence="9 10">DSM 100055</strain>
    </source>
</reference>
<evidence type="ECO:0000256" key="3">
    <source>
        <dbReference type="ARBA" id="ARBA00022827"/>
    </source>
</evidence>
<evidence type="ECO:0000256" key="2">
    <source>
        <dbReference type="ARBA" id="ARBA00022630"/>
    </source>
</evidence>
<name>A0AA46E1A2_9FUSO</name>
<dbReference type="InterPro" id="IPR004099">
    <property type="entry name" value="Pyr_nucl-diS_OxRdtase_dimer"/>
</dbReference>
<dbReference type="RefSeq" id="WP_134112312.1">
    <property type="nucleotide sequence ID" value="NZ_SOBG01000001.1"/>
</dbReference>
<dbReference type="Pfam" id="PF02852">
    <property type="entry name" value="Pyr_redox_dim"/>
    <property type="match status" value="1"/>
</dbReference>
<dbReference type="EMBL" id="SOBG01000001">
    <property type="protein sequence ID" value="TDT72602.1"/>
    <property type="molecule type" value="Genomic_DNA"/>
</dbReference>
<dbReference type="PRINTS" id="PR00368">
    <property type="entry name" value="FADPNR"/>
</dbReference>
<dbReference type="Proteomes" id="UP000294678">
    <property type="component" value="Unassembled WGS sequence"/>
</dbReference>